<evidence type="ECO:0000256" key="1">
    <source>
        <dbReference type="PROSITE-ProRule" id="PRU00267"/>
    </source>
</evidence>
<feature type="compositionally biased region" description="Low complexity" evidence="2">
    <location>
        <begin position="81"/>
        <end position="92"/>
    </location>
</feature>
<feature type="compositionally biased region" description="Pro residues" evidence="2">
    <location>
        <begin position="93"/>
        <end position="105"/>
    </location>
</feature>
<name>A0A397TR26_9GLOM</name>
<evidence type="ECO:0000313" key="5">
    <source>
        <dbReference type="Proteomes" id="UP000265703"/>
    </source>
</evidence>
<sequence>KKETPPRPENCYIIFLRSETPKLEKMTVSDRSKVIRDRWKNAPEHLRAYYYICASVAKKLHAEKFPNYKFTKQKVVNNKLSPSSSKSSELFPGSPPYLISPPPLSPSSSSSSTNSSQYTMSDDSELNPIDLNLCSMNTCYSTNYSQYSPSINSNQLDLTQGHHTSQYTEELMQIESSILNQIDSMLDSSGNFKFLS</sequence>
<dbReference type="Proteomes" id="UP000265703">
    <property type="component" value="Unassembled WGS sequence"/>
</dbReference>
<proteinExistence type="predicted"/>
<feature type="domain" description="HMG box" evidence="3">
    <location>
        <begin position="5"/>
        <end position="69"/>
    </location>
</feature>
<dbReference type="AlphaFoldDB" id="A0A397TR26"/>
<accession>A0A397TR26</accession>
<comment type="caution">
    <text evidence="4">The sequence shown here is derived from an EMBL/GenBank/DDBJ whole genome shotgun (WGS) entry which is preliminary data.</text>
</comment>
<reference evidence="4 5" key="1">
    <citation type="submission" date="2018-06" db="EMBL/GenBank/DDBJ databases">
        <title>Comparative genomics reveals the genomic features of Rhizophagus irregularis, R. cerebriforme, R. diaphanum and Gigaspora rosea, and their symbiotic lifestyle signature.</title>
        <authorList>
            <person name="Morin E."/>
            <person name="San Clemente H."/>
            <person name="Chen E.C.H."/>
            <person name="De La Providencia I."/>
            <person name="Hainaut M."/>
            <person name="Kuo A."/>
            <person name="Kohler A."/>
            <person name="Murat C."/>
            <person name="Tang N."/>
            <person name="Roy S."/>
            <person name="Loubradou J."/>
            <person name="Henrissat B."/>
            <person name="Grigoriev I.V."/>
            <person name="Corradi N."/>
            <person name="Roux C."/>
            <person name="Martin F.M."/>
        </authorList>
    </citation>
    <scope>NUCLEOTIDE SEQUENCE [LARGE SCALE GENOMIC DNA]</scope>
    <source>
        <strain evidence="4 5">DAOM 227022</strain>
    </source>
</reference>
<dbReference type="Gene3D" id="1.10.30.10">
    <property type="entry name" value="High mobility group box domain"/>
    <property type="match status" value="1"/>
</dbReference>
<dbReference type="Pfam" id="PF00505">
    <property type="entry name" value="HMG_box"/>
    <property type="match status" value="1"/>
</dbReference>
<feature type="DNA-binding region" description="HMG box" evidence="1">
    <location>
        <begin position="5"/>
        <end position="69"/>
    </location>
</feature>
<keyword evidence="1" id="KW-0238">DNA-binding</keyword>
<organism evidence="4 5">
    <name type="scientific">Glomus cerebriforme</name>
    <dbReference type="NCBI Taxonomy" id="658196"/>
    <lineage>
        <taxon>Eukaryota</taxon>
        <taxon>Fungi</taxon>
        <taxon>Fungi incertae sedis</taxon>
        <taxon>Mucoromycota</taxon>
        <taxon>Glomeromycotina</taxon>
        <taxon>Glomeromycetes</taxon>
        <taxon>Glomerales</taxon>
        <taxon>Glomeraceae</taxon>
        <taxon>Glomus</taxon>
    </lineage>
</organism>
<protein>
    <recommendedName>
        <fullName evidence="3">HMG box domain-containing protein</fullName>
    </recommendedName>
</protein>
<dbReference type="InterPro" id="IPR036910">
    <property type="entry name" value="HMG_box_dom_sf"/>
</dbReference>
<feature type="non-terminal residue" evidence="4">
    <location>
        <position position="1"/>
    </location>
</feature>
<gene>
    <name evidence="4" type="ORF">C1645_747546</name>
</gene>
<dbReference type="CDD" id="cd01389">
    <property type="entry name" value="HMG-box_ROX1-like"/>
    <property type="match status" value="1"/>
</dbReference>
<dbReference type="GO" id="GO:0003677">
    <property type="term" value="F:DNA binding"/>
    <property type="evidence" value="ECO:0007669"/>
    <property type="project" value="UniProtKB-UniRule"/>
</dbReference>
<dbReference type="InterPro" id="IPR009071">
    <property type="entry name" value="HMG_box_dom"/>
</dbReference>
<dbReference type="OrthoDB" id="6247875at2759"/>
<dbReference type="SUPFAM" id="SSF47095">
    <property type="entry name" value="HMG-box"/>
    <property type="match status" value="1"/>
</dbReference>
<feature type="compositionally biased region" description="Low complexity" evidence="2">
    <location>
        <begin position="106"/>
        <end position="116"/>
    </location>
</feature>
<evidence type="ECO:0000259" key="3">
    <source>
        <dbReference type="PROSITE" id="PS50118"/>
    </source>
</evidence>
<dbReference type="GO" id="GO:0005634">
    <property type="term" value="C:nucleus"/>
    <property type="evidence" value="ECO:0007669"/>
    <property type="project" value="UniProtKB-UniRule"/>
</dbReference>
<keyword evidence="5" id="KW-1185">Reference proteome</keyword>
<evidence type="ECO:0000313" key="4">
    <source>
        <dbReference type="EMBL" id="RIA99376.1"/>
    </source>
</evidence>
<dbReference type="EMBL" id="QKYT01000005">
    <property type="protein sequence ID" value="RIA99376.1"/>
    <property type="molecule type" value="Genomic_DNA"/>
</dbReference>
<dbReference type="PROSITE" id="PS50118">
    <property type="entry name" value="HMG_BOX_2"/>
    <property type="match status" value="1"/>
</dbReference>
<evidence type="ECO:0000256" key="2">
    <source>
        <dbReference type="SAM" id="MobiDB-lite"/>
    </source>
</evidence>
<keyword evidence="1" id="KW-0539">Nucleus</keyword>
<dbReference type="SMART" id="SM00398">
    <property type="entry name" value="HMG"/>
    <property type="match status" value="1"/>
</dbReference>
<feature type="region of interest" description="Disordered" evidence="2">
    <location>
        <begin position="79"/>
        <end position="122"/>
    </location>
</feature>